<dbReference type="Pfam" id="PF00149">
    <property type="entry name" value="Metallophos"/>
    <property type="match status" value="1"/>
</dbReference>
<feature type="domain" description="Calcineurin-like phosphoesterase" evidence="5">
    <location>
        <begin position="4"/>
        <end position="192"/>
    </location>
</feature>
<evidence type="ECO:0000259" key="5">
    <source>
        <dbReference type="Pfam" id="PF00149"/>
    </source>
</evidence>
<reference evidence="6 7" key="1">
    <citation type="submission" date="2017-10" db="EMBL/GenBank/DDBJ databases">
        <title>Two draft genome sequences of Pusillimonas sp. strains isolated from a nitrate- and radionuclide-contaminated groundwater in Russia.</title>
        <authorList>
            <person name="Grouzdev D.S."/>
            <person name="Tourova T.P."/>
            <person name="Goeva M.A."/>
            <person name="Babich T.L."/>
            <person name="Sokolova D.S."/>
            <person name="Abdullin R."/>
            <person name="Poltaraus A.B."/>
            <person name="Toshchakov S.V."/>
            <person name="Nazina T.N."/>
        </authorList>
    </citation>
    <scope>NUCLEOTIDE SEQUENCE [LARGE SCALE GENOMIC DNA]</scope>
    <source>
        <strain evidence="6 7">JR1/69-2-13</strain>
    </source>
</reference>
<comment type="similarity">
    <text evidence="4">Belongs to the cyclic nucleotide phosphodiesterase class-III family.</text>
</comment>
<accession>A0A2N4UII7</accession>
<keyword evidence="6" id="KW-0269">Exonuclease</keyword>
<proteinExistence type="inferred from homology"/>
<dbReference type="Proteomes" id="UP000234328">
    <property type="component" value="Unassembled WGS sequence"/>
</dbReference>
<dbReference type="Gene3D" id="3.60.21.10">
    <property type="match status" value="1"/>
</dbReference>
<dbReference type="PANTHER" id="PTHR42988:SF2">
    <property type="entry name" value="CYCLIC NUCLEOTIDE PHOSPHODIESTERASE CBUA0032-RELATED"/>
    <property type="match status" value="1"/>
</dbReference>
<dbReference type="AlphaFoldDB" id="A0A2N4UII7"/>
<evidence type="ECO:0000256" key="3">
    <source>
        <dbReference type="ARBA" id="ARBA00023004"/>
    </source>
</evidence>
<comment type="caution">
    <text evidence="6">The sequence shown here is derived from an EMBL/GenBank/DDBJ whole genome shotgun (WGS) entry which is preliminary data.</text>
</comment>
<name>A0A2N4UII7_9BURK</name>
<dbReference type="GO" id="GO:0046872">
    <property type="term" value="F:metal ion binding"/>
    <property type="evidence" value="ECO:0007669"/>
    <property type="project" value="UniProtKB-KW"/>
</dbReference>
<dbReference type="PANTHER" id="PTHR42988">
    <property type="entry name" value="PHOSPHOHYDROLASE"/>
    <property type="match status" value="1"/>
</dbReference>
<evidence type="ECO:0000256" key="4">
    <source>
        <dbReference type="ARBA" id="ARBA00025742"/>
    </source>
</evidence>
<dbReference type="InterPro" id="IPR050884">
    <property type="entry name" value="CNP_phosphodiesterase-III"/>
</dbReference>
<keyword evidence="3" id="KW-0408">Iron</keyword>
<sequence>MRVVLHISDLHFGTERPLVVKALERLTHVQAPDIVILSGDITQRARKMEFAAAGAFMDRLAVPARLVIAGNHDIPLFDVATRLLHPYWRYKRVFGSELEPIHETPELLVIGVRTTRRYRHIEGEVSASQIERVAQRLRQAGQKQLRIVVTHQPVHVTHAVDQEHLLRGHEQAIRSWTDAGVDLILGGHIHRPFIRGLHDHFADLRRPVWAVQAGTAVSSRIRHDSNNSVNLIRHAFEDMPRYCEIERWDYEDTSDEFKILERKTIPHPLTSTLDWASSGSSSTDRRQFRAR</sequence>
<keyword evidence="1" id="KW-0479">Metal-binding</keyword>
<dbReference type="OrthoDB" id="9811542at2"/>
<evidence type="ECO:0000256" key="2">
    <source>
        <dbReference type="ARBA" id="ARBA00022801"/>
    </source>
</evidence>
<protein>
    <submittedName>
        <fullName evidence="6">DNA repair exonuclease</fullName>
    </submittedName>
</protein>
<dbReference type="RefSeq" id="WP_102068923.1">
    <property type="nucleotide sequence ID" value="NZ_PDNV01000003.1"/>
</dbReference>
<keyword evidence="2" id="KW-0378">Hydrolase</keyword>
<dbReference type="SUPFAM" id="SSF56300">
    <property type="entry name" value="Metallo-dependent phosphatases"/>
    <property type="match status" value="1"/>
</dbReference>
<organism evidence="6 7">
    <name type="scientific">Pollutimonas nitritireducens</name>
    <dbReference type="NCBI Taxonomy" id="2045209"/>
    <lineage>
        <taxon>Bacteria</taxon>
        <taxon>Pseudomonadati</taxon>
        <taxon>Pseudomonadota</taxon>
        <taxon>Betaproteobacteria</taxon>
        <taxon>Burkholderiales</taxon>
        <taxon>Alcaligenaceae</taxon>
        <taxon>Pollutimonas</taxon>
    </lineage>
</organism>
<gene>
    <name evidence="6" type="ORF">CR155_05130</name>
</gene>
<evidence type="ECO:0000313" key="7">
    <source>
        <dbReference type="Proteomes" id="UP000234328"/>
    </source>
</evidence>
<keyword evidence="7" id="KW-1185">Reference proteome</keyword>
<dbReference type="GO" id="GO:0004527">
    <property type="term" value="F:exonuclease activity"/>
    <property type="evidence" value="ECO:0007669"/>
    <property type="project" value="UniProtKB-KW"/>
</dbReference>
<dbReference type="EMBL" id="PDNV01000003">
    <property type="protein sequence ID" value="PLC54846.1"/>
    <property type="molecule type" value="Genomic_DNA"/>
</dbReference>
<dbReference type="InterPro" id="IPR029052">
    <property type="entry name" value="Metallo-depent_PP-like"/>
</dbReference>
<keyword evidence="6" id="KW-0540">Nuclease</keyword>
<dbReference type="InterPro" id="IPR004843">
    <property type="entry name" value="Calcineurin-like_PHP"/>
</dbReference>
<evidence type="ECO:0000256" key="1">
    <source>
        <dbReference type="ARBA" id="ARBA00022723"/>
    </source>
</evidence>
<evidence type="ECO:0000313" key="6">
    <source>
        <dbReference type="EMBL" id="PLC54846.1"/>
    </source>
</evidence>